<gene>
    <name evidence="2" type="ordered locus">Vapar_2149</name>
</gene>
<dbReference type="KEGG" id="vap:Vapar_2149"/>
<dbReference type="HOGENOM" id="CLU_1980658_0_0_4"/>
<evidence type="ECO:0000313" key="2">
    <source>
        <dbReference type="EMBL" id="ACS18784.1"/>
    </source>
</evidence>
<dbReference type="PROSITE" id="PS51257">
    <property type="entry name" value="PROKAR_LIPOPROTEIN"/>
    <property type="match status" value="1"/>
</dbReference>
<dbReference type="EMBL" id="CP001635">
    <property type="protein sequence ID" value="ACS18784.1"/>
    <property type="molecule type" value="Genomic_DNA"/>
</dbReference>
<dbReference type="STRING" id="543728.Vapar_2149"/>
<accession>C5CXC8</accession>
<dbReference type="eggNOG" id="ENOG50344KC">
    <property type="taxonomic scope" value="Bacteria"/>
</dbReference>
<feature type="chain" id="PRO_5002949886" description="Lipoprotein" evidence="1">
    <location>
        <begin position="26"/>
        <end position="126"/>
    </location>
</feature>
<evidence type="ECO:0000256" key="1">
    <source>
        <dbReference type="SAM" id="SignalP"/>
    </source>
</evidence>
<evidence type="ECO:0008006" key="3">
    <source>
        <dbReference type="Google" id="ProtNLM"/>
    </source>
</evidence>
<name>C5CXC8_VARPS</name>
<reference evidence="2" key="1">
    <citation type="submission" date="2009-06" db="EMBL/GenBank/DDBJ databases">
        <title>Complete sequence of chromosome 1 of Variovorax paradoxus S110.</title>
        <authorList>
            <consortium name="US DOE Joint Genome Institute"/>
            <person name="Lucas S."/>
            <person name="Copeland A."/>
            <person name="Lapidus A."/>
            <person name="Glavina del Rio T."/>
            <person name="Tice H."/>
            <person name="Bruce D."/>
            <person name="Goodwin L."/>
            <person name="Pitluck S."/>
            <person name="Chertkov O."/>
            <person name="Brettin T."/>
            <person name="Detter J.C."/>
            <person name="Han C."/>
            <person name="Larimer F."/>
            <person name="Land M."/>
            <person name="Hauser L."/>
            <person name="Kyrpides N."/>
            <person name="Ovchinnikova G."/>
            <person name="Orwin P."/>
            <person name="Leadbetter J.R."/>
            <person name="Spain J.C."/>
            <person name="Han J.I."/>
        </authorList>
    </citation>
    <scope>NUCLEOTIDE SEQUENCE</scope>
    <source>
        <strain evidence="2">S110</strain>
    </source>
</reference>
<dbReference type="AlphaFoldDB" id="C5CXC8"/>
<protein>
    <recommendedName>
        <fullName evidence="3">Lipoprotein</fullName>
    </recommendedName>
</protein>
<keyword evidence="1" id="KW-0732">Signal</keyword>
<feature type="signal peptide" evidence="1">
    <location>
        <begin position="1"/>
        <end position="25"/>
    </location>
</feature>
<organism evidence="2">
    <name type="scientific">Variovorax paradoxus (strain S110)</name>
    <dbReference type="NCBI Taxonomy" id="543728"/>
    <lineage>
        <taxon>Bacteria</taxon>
        <taxon>Pseudomonadati</taxon>
        <taxon>Pseudomonadota</taxon>
        <taxon>Betaproteobacteria</taxon>
        <taxon>Burkholderiales</taxon>
        <taxon>Comamonadaceae</taxon>
        <taxon>Variovorax</taxon>
    </lineage>
</organism>
<proteinExistence type="predicted"/>
<sequence length="126" mass="13772" precursor="true">MEMKFRITVTAAGALLVAACATGSAGFTDVFVADFQSDQPATCRPTDVPQNHGKAREFFSRAKQVDYKTLHDNYEQAPCFVEGTLKQRGKSCDWQIRAGATGAVLCGEQRLYFACDTCNDLFGTSK</sequence>